<sequence>MAIGLPIYYFSVRPYKEAQNNKVFNKNSIDPTVSMVNTPTQNGKLNGVNNIAFVADDISEKKDSAFVIKESQKRPAPQPPTSVNDIEIPPEITKLDEILEEVSNSIDRKLSIGTVSNVSDVVSREENVIAVVHRDNVITPANSNAPPSPTDSKQKFSTDIGTISSLGTKNDTQNINFSNSEIVSDKIAENETQKEALNKLLNGQQAVNFPLPPELFSSISLEDSDKITENETQKEVLTKLPDQQETVKSSLPPEPFSSNSLEDTMDSDKNKAGNETSAVSSTETVSSIVTPPPLSKYSVTF</sequence>
<dbReference type="Proteomes" id="UP001162162">
    <property type="component" value="Unassembled WGS sequence"/>
</dbReference>
<evidence type="ECO:0000313" key="3">
    <source>
        <dbReference type="Proteomes" id="UP001162162"/>
    </source>
</evidence>
<reference evidence="2" key="1">
    <citation type="journal article" date="2023" name="Insect Mol. Biol.">
        <title>Genome sequencing provides insights into the evolution of gene families encoding plant cell wall-degrading enzymes in longhorned beetles.</title>
        <authorList>
            <person name="Shin N.R."/>
            <person name="Okamura Y."/>
            <person name="Kirsch R."/>
            <person name="Pauchet Y."/>
        </authorList>
    </citation>
    <scope>NUCLEOTIDE SEQUENCE</scope>
    <source>
        <strain evidence="2">AMC_N1</strain>
    </source>
</reference>
<dbReference type="AlphaFoldDB" id="A0AAV8XYV8"/>
<accession>A0AAV8XYV8</accession>
<protein>
    <submittedName>
        <fullName evidence="2">Uncharacterized protein</fullName>
    </submittedName>
</protein>
<comment type="caution">
    <text evidence="2">The sequence shown here is derived from an EMBL/GenBank/DDBJ whole genome shotgun (WGS) entry which is preliminary data.</text>
</comment>
<name>A0AAV8XYV8_9CUCU</name>
<feature type="compositionally biased region" description="Low complexity" evidence="1">
    <location>
        <begin position="276"/>
        <end position="289"/>
    </location>
</feature>
<dbReference type="EMBL" id="JAPWTK010000288">
    <property type="protein sequence ID" value="KAJ8943485.1"/>
    <property type="molecule type" value="Genomic_DNA"/>
</dbReference>
<proteinExistence type="predicted"/>
<feature type="region of interest" description="Disordered" evidence="1">
    <location>
        <begin position="241"/>
        <end position="301"/>
    </location>
</feature>
<evidence type="ECO:0000313" key="2">
    <source>
        <dbReference type="EMBL" id="KAJ8943485.1"/>
    </source>
</evidence>
<evidence type="ECO:0000256" key="1">
    <source>
        <dbReference type="SAM" id="MobiDB-lite"/>
    </source>
</evidence>
<gene>
    <name evidence="2" type="ORF">NQ318_006338</name>
</gene>
<organism evidence="2 3">
    <name type="scientific">Aromia moschata</name>
    <dbReference type="NCBI Taxonomy" id="1265417"/>
    <lineage>
        <taxon>Eukaryota</taxon>
        <taxon>Metazoa</taxon>
        <taxon>Ecdysozoa</taxon>
        <taxon>Arthropoda</taxon>
        <taxon>Hexapoda</taxon>
        <taxon>Insecta</taxon>
        <taxon>Pterygota</taxon>
        <taxon>Neoptera</taxon>
        <taxon>Endopterygota</taxon>
        <taxon>Coleoptera</taxon>
        <taxon>Polyphaga</taxon>
        <taxon>Cucujiformia</taxon>
        <taxon>Chrysomeloidea</taxon>
        <taxon>Cerambycidae</taxon>
        <taxon>Cerambycinae</taxon>
        <taxon>Callichromatini</taxon>
        <taxon>Aromia</taxon>
    </lineage>
</organism>
<keyword evidence="3" id="KW-1185">Reference proteome</keyword>